<name>A0ABW3ZGE1_9RHOB</name>
<evidence type="ECO:0000256" key="1">
    <source>
        <dbReference type="ARBA" id="ARBA00004117"/>
    </source>
</evidence>
<evidence type="ECO:0000256" key="2">
    <source>
        <dbReference type="ARBA" id="ARBA00009272"/>
    </source>
</evidence>
<protein>
    <recommendedName>
        <fullName evidence="4">Flagellar hook-basal body complex protein FliE</fullName>
    </recommendedName>
</protein>
<comment type="subcellular location">
    <subcellularLocation>
        <location evidence="1 4">Bacterial flagellum basal body</location>
    </subcellularLocation>
</comment>
<evidence type="ECO:0000313" key="6">
    <source>
        <dbReference type="Proteomes" id="UP001597135"/>
    </source>
</evidence>
<comment type="similarity">
    <text evidence="2 4">Belongs to the FliE family.</text>
</comment>
<dbReference type="Proteomes" id="UP001597135">
    <property type="component" value="Unassembled WGS sequence"/>
</dbReference>
<accession>A0ABW3ZGE1</accession>
<gene>
    <name evidence="4" type="primary">fliE</name>
    <name evidence="5" type="ORF">ACFQ4E_06230</name>
</gene>
<dbReference type="Pfam" id="PF02049">
    <property type="entry name" value="FliE"/>
    <property type="match status" value="1"/>
</dbReference>
<keyword evidence="5" id="KW-0282">Flagellum</keyword>
<reference evidence="6" key="1">
    <citation type="journal article" date="2019" name="Int. J. Syst. Evol. Microbiol.">
        <title>The Global Catalogue of Microorganisms (GCM) 10K type strain sequencing project: providing services to taxonomists for standard genome sequencing and annotation.</title>
        <authorList>
            <consortium name="The Broad Institute Genomics Platform"/>
            <consortium name="The Broad Institute Genome Sequencing Center for Infectious Disease"/>
            <person name="Wu L."/>
            <person name="Ma J."/>
        </authorList>
    </citation>
    <scope>NUCLEOTIDE SEQUENCE [LARGE SCALE GENOMIC DNA]</scope>
    <source>
        <strain evidence="6">CCUG 62953</strain>
    </source>
</reference>
<dbReference type="EMBL" id="JBHTMU010000008">
    <property type="protein sequence ID" value="MFD1342008.1"/>
    <property type="molecule type" value="Genomic_DNA"/>
</dbReference>
<proteinExistence type="inferred from homology"/>
<evidence type="ECO:0000256" key="4">
    <source>
        <dbReference type="HAMAP-Rule" id="MF_00724"/>
    </source>
</evidence>
<keyword evidence="5" id="KW-0966">Cell projection</keyword>
<dbReference type="InterPro" id="IPR001624">
    <property type="entry name" value="FliE"/>
</dbReference>
<dbReference type="PANTHER" id="PTHR34653">
    <property type="match status" value="1"/>
</dbReference>
<dbReference type="HAMAP" id="MF_00724">
    <property type="entry name" value="FliE"/>
    <property type="match status" value="1"/>
</dbReference>
<dbReference type="PANTHER" id="PTHR34653:SF1">
    <property type="entry name" value="FLAGELLAR HOOK-BASAL BODY COMPLEX PROTEIN FLIE"/>
    <property type="match status" value="1"/>
</dbReference>
<sequence>MAESLITSTAALSAYRSTQGLSATKGPSDAVETSRGADFAELMAKAASSAVEKAEKAEHVMQAGLQGGYSTQEVVQATLELESTVKMAVTFRDKFISAYQEIMRMPI</sequence>
<keyword evidence="3 4" id="KW-0975">Bacterial flagellum</keyword>
<dbReference type="RefSeq" id="WP_386802074.1">
    <property type="nucleotide sequence ID" value="NZ_JBHTMU010000008.1"/>
</dbReference>
<keyword evidence="5" id="KW-0969">Cilium</keyword>
<evidence type="ECO:0000313" key="5">
    <source>
        <dbReference type="EMBL" id="MFD1342008.1"/>
    </source>
</evidence>
<evidence type="ECO:0000256" key="3">
    <source>
        <dbReference type="ARBA" id="ARBA00023143"/>
    </source>
</evidence>
<comment type="caution">
    <text evidence="5">The sequence shown here is derived from an EMBL/GenBank/DDBJ whole genome shotgun (WGS) entry which is preliminary data.</text>
</comment>
<keyword evidence="6" id="KW-1185">Reference proteome</keyword>
<organism evidence="5 6">
    <name type="scientific">Litorisediminicola beolgyonensis</name>
    <dbReference type="NCBI Taxonomy" id="1173614"/>
    <lineage>
        <taxon>Bacteria</taxon>
        <taxon>Pseudomonadati</taxon>
        <taxon>Pseudomonadota</taxon>
        <taxon>Alphaproteobacteria</taxon>
        <taxon>Rhodobacterales</taxon>
        <taxon>Paracoccaceae</taxon>
        <taxon>Litorisediminicola</taxon>
    </lineage>
</organism>